<dbReference type="AlphaFoldDB" id="N6TVL0"/>
<keyword evidence="1" id="KW-0343">GTPase activation</keyword>
<evidence type="ECO:0000313" key="2">
    <source>
        <dbReference type="EMBL" id="ENN72436.1"/>
    </source>
</evidence>
<reference evidence="2" key="1">
    <citation type="journal article" date="2013" name="Genome Biol.">
        <title>Draft genome of the mountain pine beetle, Dendroctonus ponderosae Hopkins, a major forest pest.</title>
        <authorList>
            <person name="Keeling C.I."/>
            <person name="Yuen M.M."/>
            <person name="Liao N.Y."/>
            <person name="Docking T.R."/>
            <person name="Chan S.K."/>
            <person name="Taylor G.A."/>
            <person name="Palmquist D.L."/>
            <person name="Jackman S.D."/>
            <person name="Nguyen A."/>
            <person name="Li M."/>
            <person name="Henderson H."/>
            <person name="Janes J.K."/>
            <person name="Zhao Y."/>
            <person name="Pandoh P."/>
            <person name="Moore R."/>
            <person name="Sperling F.A."/>
            <person name="Huber D.P."/>
            <person name="Birol I."/>
            <person name="Jones S.J."/>
            <person name="Bohlmann J."/>
        </authorList>
    </citation>
    <scope>NUCLEOTIDE SEQUENCE</scope>
</reference>
<dbReference type="PANTHER" id="PTHR14963">
    <property type="entry name" value="RHO GTPASE ACTIVATING PROTEIN 18,19-RELATED"/>
    <property type="match status" value="1"/>
</dbReference>
<dbReference type="PANTHER" id="PTHR14963:SF7">
    <property type="entry name" value="RHO GTPASE-ACTIVATING PROTEIN 19"/>
    <property type="match status" value="1"/>
</dbReference>
<dbReference type="HOGENOM" id="CLU_046228_0_0_1"/>
<dbReference type="EMBL" id="KB741220">
    <property type="protein sequence ID" value="ENN72436.1"/>
    <property type="molecule type" value="Genomic_DNA"/>
</dbReference>
<dbReference type="GO" id="GO:0051056">
    <property type="term" value="P:regulation of small GTPase mediated signal transduction"/>
    <property type="evidence" value="ECO:0007669"/>
    <property type="project" value="TreeGrafter"/>
</dbReference>
<dbReference type="SUPFAM" id="SSF48350">
    <property type="entry name" value="GTPase activation domain, GAP"/>
    <property type="match status" value="1"/>
</dbReference>
<accession>N6TVL0</accession>
<evidence type="ECO:0000256" key="1">
    <source>
        <dbReference type="ARBA" id="ARBA00022468"/>
    </source>
</evidence>
<name>N6TVL0_DENPD</name>
<dbReference type="PROSITE" id="PS50238">
    <property type="entry name" value="RHOGAP"/>
    <property type="match status" value="1"/>
</dbReference>
<protein>
    <submittedName>
        <fullName evidence="2">Uncharacterized protein</fullName>
    </submittedName>
</protein>
<dbReference type="Pfam" id="PF00620">
    <property type="entry name" value="RhoGAP"/>
    <property type="match status" value="1"/>
</dbReference>
<dbReference type="InterPro" id="IPR008936">
    <property type="entry name" value="Rho_GTPase_activation_prot"/>
</dbReference>
<dbReference type="GO" id="GO:0005737">
    <property type="term" value="C:cytoplasm"/>
    <property type="evidence" value="ECO:0007669"/>
    <property type="project" value="TreeGrafter"/>
</dbReference>
<gene>
    <name evidence="2" type="ORF">YQE_10927</name>
</gene>
<dbReference type="Gene3D" id="1.10.555.10">
    <property type="entry name" value="Rho GTPase activation protein"/>
    <property type="match status" value="1"/>
</dbReference>
<organism evidence="2">
    <name type="scientific">Dendroctonus ponderosae</name>
    <name type="common">Mountain pine beetle</name>
    <dbReference type="NCBI Taxonomy" id="77166"/>
    <lineage>
        <taxon>Eukaryota</taxon>
        <taxon>Metazoa</taxon>
        <taxon>Ecdysozoa</taxon>
        <taxon>Arthropoda</taxon>
        <taxon>Hexapoda</taxon>
        <taxon>Insecta</taxon>
        <taxon>Pterygota</taxon>
        <taxon>Neoptera</taxon>
        <taxon>Endopterygota</taxon>
        <taxon>Coleoptera</taxon>
        <taxon>Polyphaga</taxon>
        <taxon>Cucujiformia</taxon>
        <taxon>Curculionidae</taxon>
        <taxon>Scolytinae</taxon>
        <taxon>Dendroctonus</taxon>
    </lineage>
</organism>
<dbReference type="InterPro" id="IPR000198">
    <property type="entry name" value="RhoGAP_dom"/>
</dbReference>
<dbReference type="GO" id="GO:0005096">
    <property type="term" value="F:GTPase activator activity"/>
    <property type="evidence" value="ECO:0007669"/>
    <property type="project" value="UniProtKB-KW"/>
</dbReference>
<feature type="non-terminal residue" evidence="2">
    <location>
        <position position="1"/>
    </location>
</feature>
<dbReference type="GO" id="GO:0007165">
    <property type="term" value="P:signal transduction"/>
    <property type="evidence" value="ECO:0007669"/>
    <property type="project" value="InterPro"/>
</dbReference>
<proteinExistence type="predicted"/>
<dbReference type="SMART" id="SM00324">
    <property type="entry name" value="RhoGAP"/>
    <property type="match status" value="1"/>
</dbReference>
<sequence>MVSSDKYKNDEHFVELFKKKHNEQFHVLVRMHLSFLLDMTAEESECFYEKSKLRKWNLVPFGKKSKHKHHEGSILSKEVLDQVHQLICFLKIEKNLTVEGIFRRTGSLERQNELKTSLLQGIAINLEDSVFTVHDCASVLKGFLADLPEPVITDIQFPLYCQIAESFRLHEPSHELKILQTIQLLFVLLPKENKCLLQDLFELLHLVTLQEESNRMSSENLAKLFTPHLLCPRKLAPEVLLRDSQMLFGIVAFMITKFPKLFNIPSKLLLDFKSHYERESLLNESVKGRMSSHLLSAAHTVFTFVDNELTAKENEENVTDSALAQLYAHIQGLPDSSRKRKLVKQFNKQNGHGTPLQVIRSSVPKNKSFSDSIKKHMFHKKLLKNARITGLSQLKNASSEELLNVSVVCVLIFYRFSCLPLIALICDVCAYYG</sequence>
<dbReference type="OrthoDB" id="10061772at2759"/>
<dbReference type="OMA" id="RNQHINK"/>